<feature type="modified residue" description="N6-(pyridoxal phosphate)lysine" evidence="8">
    <location>
        <position position="72"/>
    </location>
</feature>
<dbReference type="GO" id="GO:0005737">
    <property type="term" value="C:cytoplasm"/>
    <property type="evidence" value="ECO:0007669"/>
    <property type="project" value="TreeGrafter"/>
</dbReference>
<feature type="domain" description="Orn/DAP/Arg decarboxylase 2 C-terminal" evidence="10">
    <location>
        <begin position="287"/>
        <end position="376"/>
    </location>
</feature>
<gene>
    <name evidence="12" type="ORF">DCK97_20995</name>
</gene>
<evidence type="ECO:0000313" key="12">
    <source>
        <dbReference type="EMBL" id="HAE49894.1"/>
    </source>
</evidence>
<keyword evidence="4" id="KW-0456">Lyase</keyword>
<dbReference type="InterPro" id="IPR002433">
    <property type="entry name" value="Orn_de-COase"/>
</dbReference>
<dbReference type="GO" id="GO:0033387">
    <property type="term" value="P:putrescine biosynthetic process from arginine, via ornithine"/>
    <property type="evidence" value="ECO:0007669"/>
    <property type="project" value="TreeGrafter"/>
</dbReference>
<feature type="active site" description="Proton donor" evidence="8">
    <location>
        <position position="348"/>
    </location>
</feature>
<comment type="caution">
    <text evidence="12">The sequence shown here is derived from an EMBL/GenBank/DDBJ whole genome shotgun (WGS) entry which is preliminary data.</text>
</comment>
<dbReference type="PANTHER" id="PTHR11482:SF6">
    <property type="entry name" value="ORNITHINE DECARBOXYLASE 1-RELATED"/>
    <property type="match status" value="1"/>
</dbReference>
<dbReference type="InterPro" id="IPR022643">
    <property type="entry name" value="De-COase2_C"/>
</dbReference>
<dbReference type="Gene3D" id="2.40.37.10">
    <property type="entry name" value="Lyase, Ornithine Decarboxylase, Chain A, domain 1"/>
    <property type="match status" value="1"/>
</dbReference>
<dbReference type="SUPFAM" id="SSF50621">
    <property type="entry name" value="Alanine racemase C-terminal domain-like"/>
    <property type="match status" value="1"/>
</dbReference>
<evidence type="ECO:0000256" key="6">
    <source>
        <dbReference type="ARBA" id="ARBA00034138"/>
    </source>
</evidence>
<sequence>MKRDPARFVPRTAPPPPIAGTAAALEGFATAAGMVRALRPVEPVYCLYPPLLRRAARRFVEGFPGRVLYAVKANPQPEVLHELYAAGIRDFDTASLPEIALVSGLFPDAVCHFMAPAKLTGTAETAFRRHGVRSFVVDHDSELDRLLAIADPDTLIHVRMKAFDPRSVYELSSKFGATEDVCRRLLRRVADAGLRPGLAFNVGSLCRHPDAYGDAIARAAALAREAGVEIATLDVGGGFPTPYPGLAPEPLEDFFTAIRRAAAAAPLPADCTLICEPGRALVAEGQSLVVQVILIKDDLVFLNDGIYGSLKELQISNQSVVYPPVVIRPEGPSPAMTTRPCEISGPTCDSLDLLPFRIELPVDLREGDWIKFGLAGAYSNAMTTAFNGFRPDRWVRIDGDLPPGLRPAGECDSRHSGESEGP</sequence>
<dbReference type="Gene3D" id="3.20.20.10">
    <property type="entry name" value="Alanine racemase"/>
    <property type="match status" value="1"/>
</dbReference>
<dbReference type="Pfam" id="PF02784">
    <property type="entry name" value="Orn_Arg_deC_N"/>
    <property type="match status" value="1"/>
</dbReference>
<comment type="catalytic activity">
    <reaction evidence="7">
        <text>L-ornithine + H(+) = putrescine + CO2</text>
        <dbReference type="Rhea" id="RHEA:22964"/>
        <dbReference type="ChEBI" id="CHEBI:15378"/>
        <dbReference type="ChEBI" id="CHEBI:16526"/>
        <dbReference type="ChEBI" id="CHEBI:46911"/>
        <dbReference type="ChEBI" id="CHEBI:326268"/>
        <dbReference type="EC" id="4.1.1.17"/>
    </reaction>
</comment>
<protein>
    <recommendedName>
        <fullName evidence="6">ornithine decarboxylase</fullName>
        <ecNumber evidence="6">4.1.1.17</ecNumber>
    </recommendedName>
</protein>
<evidence type="ECO:0000256" key="1">
    <source>
        <dbReference type="ARBA" id="ARBA00001933"/>
    </source>
</evidence>
<evidence type="ECO:0000256" key="4">
    <source>
        <dbReference type="ARBA" id="ARBA00023239"/>
    </source>
</evidence>
<dbReference type="InterPro" id="IPR022657">
    <property type="entry name" value="De-COase2_CS"/>
</dbReference>
<dbReference type="PANTHER" id="PTHR11482">
    <property type="entry name" value="ARGININE/DIAMINOPIMELATE/ORNITHINE DECARBOXYLASE"/>
    <property type="match status" value="1"/>
</dbReference>
<dbReference type="InterPro" id="IPR022644">
    <property type="entry name" value="De-COase2_N"/>
</dbReference>
<evidence type="ECO:0000256" key="9">
    <source>
        <dbReference type="RuleBase" id="RU003737"/>
    </source>
</evidence>
<evidence type="ECO:0000256" key="2">
    <source>
        <dbReference type="ARBA" id="ARBA00008872"/>
    </source>
</evidence>
<evidence type="ECO:0000259" key="10">
    <source>
        <dbReference type="Pfam" id="PF00278"/>
    </source>
</evidence>
<dbReference type="EC" id="4.1.1.17" evidence="6"/>
<comment type="pathway">
    <text evidence="5">Amine and polyamine biosynthesis; putrescine biosynthesis via L-ornithine pathway; putrescine from L-ornithine: step 1/1.</text>
</comment>
<dbReference type="SUPFAM" id="SSF51419">
    <property type="entry name" value="PLP-binding barrel"/>
    <property type="match status" value="1"/>
</dbReference>
<accession>A0A3B9IPU7</accession>
<feature type="domain" description="Orn/DAP/Arg decarboxylase 2 N-terminal" evidence="11">
    <location>
        <begin position="53"/>
        <end position="283"/>
    </location>
</feature>
<evidence type="ECO:0000256" key="3">
    <source>
        <dbReference type="ARBA" id="ARBA00022898"/>
    </source>
</evidence>
<reference evidence="12 13" key="1">
    <citation type="journal article" date="2018" name="Nat. Biotechnol.">
        <title>A standardized bacterial taxonomy based on genome phylogeny substantially revises the tree of life.</title>
        <authorList>
            <person name="Parks D.H."/>
            <person name="Chuvochina M."/>
            <person name="Waite D.W."/>
            <person name="Rinke C."/>
            <person name="Skarshewski A."/>
            <person name="Chaumeil P.A."/>
            <person name="Hugenholtz P."/>
        </authorList>
    </citation>
    <scope>NUCLEOTIDE SEQUENCE [LARGE SCALE GENOMIC DNA]</scope>
    <source>
        <strain evidence="12">UBA8739</strain>
    </source>
</reference>
<dbReference type="PRINTS" id="PR01182">
    <property type="entry name" value="ORNDCRBXLASE"/>
</dbReference>
<dbReference type="InterPro" id="IPR009006">
    <property type="entry name" value="Ala_racemase/Decarboxylase_C"/>
</dbReference>
<dbReference type="Proteomes" id="UP000257706">
    <property type="component" value="Unassembled WGS sequence"/>
</dbReference>
<name>A0A3B9IPU7_9PROT</name>
<dbReference type="PROSITE" id="PS00879">
    <property type="entry name" value="ODR_DC_2_2"/>
    <property type="match status" value="1"/>
</dbReference>
<dbReference type="InterPro" id="IPR029066">
    <property type="entry name" value="PLP-binding_barrel"/>
</dbReference>
<dbReference type="AlphaFoldDB" id="A0A3B9IPU7"/>
<dbReference type="InterPro" id="IPR000183">
    <property type="entry name" value="Orn/DAP/Arg_de-COase"/>
</dbReference>
<dbReference type="PROSITE" id="PS00878">
    <property type="entry name" value="ODR_DC_2_1"/>
    <property type="match status" value="1"/>
</dbReference>
<comment type="similarity">
    <text evidence="2 9">Belongs to the Orn/Lys/Arg decarboxylase class-II family.</text>
</comment>
<proteinExistence type="inferred from homology"/>
<evidence type="ECO:0000259" key="11">
    <source>
        <dbReference type="Pfam" id="PF02784"/>
    </source>
</evidence>
<evidence type="ECO:0000313" key="13">
    <source>
        <dbReference type="Proteomes" id="UP000257706"/>
    </source>
</evidence>
<evidence type="ECO:0000256" key="8">
    <source>
        <dbReference type="PIRSR" id="PIRSR600183-50"/>
    </source>
</evidence>
<keyword evidence="3 8" id="KW-0663">Pyridoxal phosphate</keyword>
<comment type="cofactor">
    <cofactor evidence="1 8">
        <name>pyridoxal 5'-phosphate</name>
        <dbReference type="ChEBI" id="CHEBI:597326"/>
    </cofactor>
</comment>
<dbReference type="PRINTS" id="PR01179">
    <property type="entry name" value="ODADCRBXLASE"/>
</dbReference>
<evidence type="ECO:0000256" key="7">
    <source>
        <dbReference type="ARBA" id="ARBA00049127"/>
    </source>
</evidence>
<dbReference type="GO" id="GO:0004586">
    <property type="term" value="F:ornithine decarboxylase activity"/>
    <property type="evidence" value="ECO:0007669"/>
    <property type="project" value="UniProtKB-EC"/>
</dbReference>
<evidence type="ECO:0000256" key="5">
    <source>
        <dbReference type="ARBA" id="ARBA00034115"/>
    </source>
</evidence>
<dbReference type="Pfam" id="PF00278">
    <property type="entry name" value="Orn_DAP_Arg_deC"/>
    <property type="match status" value="1"/>
</dbReference>
<organism evidence="12 13">
    <name type="scientific">Tistrella mobilis</name>
    <dbReference type="NCBI Taxonomy" id="171437"/>
    <lineage>
        <taxon>Bacteria</taxon>
        <taxon>Pseudomonadati</taxon>
        <taxon>Pseudomonadota</taxon>
        <taxon>Alphaproteobacteria</taxon>
        <taxon>Geminicoccales</taxon>
        <taxon>Geminicoccaceae</taxon>
        <taxon>Tistrella</taxon>
    </lineage>
</organism>
<dbReference type="InterPro" id="IPR022653">
    <property type="entry name" value="De-COase2_pyr-phos_BS"/>
</dbReference>
<dbReference type="EMBL" id="DMAI01000345">
    <property type="protein sequence ID" value="HAE49894.1"/>
    <property type="molecule type" value="Genomic_DNA"/>
</dbReference>